<dbReference type="KEGG" id="cpo:COPRO5265_1139"/>
<dbReference type="InterPro" id="IPR012347">
    <property type="entry name" value="Ferritin-like"/>
</dbReference>
<dbReference type="InterPro" id="IPR003251">
    <property type="entry name" value="Rr_diiron-bd_dom"/>
</dbReference>
<reference evidence="2 3" key="2">
    <citation type="journal article" date="2014" name="Genome Announc.">
        <title>Complete Genome Sequence of Coprothermobacter proteolyticus DSM 5265.</title>
        <authorList>
            <person name="Alexiev A."/>
            <person name="Coil D.A."/>
            <person name="Badger J.H."/>
            <person name="Enticknap J."/>
            <person name="Ward N."/>
            <person name="Robb F.T."/>
            <person name="Eisen J.A."/>
        </authorList>
    </citation>
    <scope>NUCLEOTIDE SEQUENCE [LARGE SCALE GENOMIC DNA]</scope>
    <source>
        <strain evidence="3">ATCC 35245 / DSM 5265 / OCM 4 / BT</strain>
    </source>
</reference>
<dbReference type="Pfam" id="PF02915">
    <property type="entry name" value="Rubrerythrin"/>
    <property type="match status" value="1"/>
</dbReference>
<dbReference type="SUPFAM" id="SSF47240">
    <property type="entry name" value="Ferritin-like"/>
    <property type="match status" value="1"/>
</dbReference>
<reference evidence="3" key="1">
    <citation type="submission" date="2008-08" db="EMBL/GenBank/DDBJ databases">
        <title>The complete genome sequence of Coprothermobacter proteolyticus strain ATCC 5245 / DSM 5265 / BT.</title>
        <authorList>
            <person name="Dodson R.J."/>
            <person name="Durkin A.S."/>
            <person name="Wu M."/>
            <person name="Eisen J."/>
            <person name="Sutton G."/>
        </authorList>
    </citation>
    <scope>NUCLEOTIDE SEQUENCE [LARGE SCALE GENOMIC DNA]</scope>
    <source>
        <strain evidence="3">ATCC 35245 / DSM 5265 / OCM 4 / BT</strain>
    </source>
</reference>
<dbReference type="GO" id="GO:0016491">
    <property type="term" value="F:oxidoreductase activity"/>
    <property type="evidence" value="ECO:0007669"/>
    <property type="project" value="InterPro"/>
</dbReference>
<name>B5Y9K0_COPPD</name>
<evidence type="ECO:0000313" key="2">
    <source>
        <dbReference type="EMBL" id="ACI17093.1"/>
    </source>
</evidence>
<dbReference type="PANTHER" id="PTHR33531">
    <property type="entry name" value="RUBRERYTHRIN SUBFAMILY"/>
    <property type="match status" value="1"/>
</dbReference>
<dbReference type="GO" id="GO:0046872">
    <property type="term" value="F:metal ion binding"/>
    <property type="evidence" value="ECO:0007669"/>
    <property type="project" value="InterPro"/>
</dbReference>
<sequence>MELEKAISAVQYALEMEKEGVRFYGEKADEATTPSVKDLFTGLKRMEENHVDYLSKVLGHLKDENTFLDEMPPEETPFERLKAEESEFNFGEIAALRMAMLLEHDFAQFYKKAAEHTDDDIGKQIYLKLAKWEEEHEAAIRNELDNLMKEHWYDMGFSPLL</sequence>
<dbReference type="HOGENOM" id="CLU_125830_0_0_9"/>
<dbReference type="PANTHER" id="PTHR33531:SF7">
    <property type="entry name" value="HYPOTHETICAL MEMBRANE PROTEIN, CONSERVED"/>
    <property type="match status" value="1"/>
</dbReference>
<dbReference type="InterPro" id="IPR009078">
    <property type="entry name" value="Ferritin-like_SF"/>
</dbReference>
<evidence type="ECO:0000259" key="1">
    <source>
        <dbReference type="Pfam" id="PF02915"/>
    </source>
</evidence>
<dbReference type="Gene3D" id="1.20.1260.10">
    <property type="match status" value="1"/>
</dbReference>
<dbReference type="RefSeq" id="WP_012543745.1">
    <property type="nucleotide sequence ID" value="NC_011295.1"/>
</dbReference>
<dbReference type="AlphaFoldDB" id="B5Y9K0"/>
<organism evidence="2 3">
    <name type="scientific">Coprothermobacter proteolyticus (strain ATCC 35245 / DSM 5265 / OCM 4 / BT)</name>
    <dbReference type="NCBI Taxonomy" id="309798"/>
    <lineage>
        <taxon>Bacteria</taxon>
        <taxon>Pseudomonadati</taxon>
        <taxon>Coprothermobacterota</taxon>
        <taxon>Coprothermobacteria</taxon>
        <taxon>Coprothermobacterales</taxon>
        <taxon>Coprothermobacteraceae</taxon>
        <taxon>Coprothermobacter</taxon>
    </lineage>
</organism>
<accession>B5Y9K0</accession>
<protein>
    <recommendedName>
        <fullName evidence="1">Rubrerythrin diiron-binding domain-containing protein</fullName>
    </recommendedName>
</protein>
<proteinExistence type="predicted"/>
<dbReference type="STRING" id="309798.COPRO5265_1139"/>
<dbReference type="OrthoDB" id="9808511at2"/>
<feature type="domain" description="Rubrerythrin diiron-binding" evidence="1">
    <location>
        <begin position="11"/>
        <end position="142"/>
    </location>
</feature>
<dbReference type="eggNOG" id="COG1633">
    <property type="taxonomic scope" value="Bacteria"/>
</dbReference>
<dbReference type="CDD" id="cd01045">
    <property type="entry name" value="Ferritin_like_AB"/>
    <property type="match status" value="1"/>
</dbReference>
<gene>
    <name evidence="2" type="ordered locus">COPRO5265_1139</name>
</gene>
<evidence type="ECO:0000313" key="3">
    <source>
        <dbReference type="Proteomes" id="UP000001732"/>
    </source>
</evidence>
<dbReference type="Proteomes" id="UP000001732">
    <property type="component" value="Chromosome"/>
</dbReference>
<keyword evidence="3" id="KW-1185">Reference proteome</keyword>
<dbReference type="EMBL" id="CP001145">
    <property type="protein sequence ID" value="ACI17093.1"/>
    <property type="molecule type" value="Genomic_DNA"/>
</dbReference>